<evidence type="ECO:0000259" key="2">
    <source>
        <dbReference type="PROSITE" id="PS51192"/>
    </source>
</evidence>
<dbReference type="PANTHER" id="PTHR10799">
    <property type="entry name" value="SNF2/RAD54 HELICASE FAMILY"/>
    <property type="match status" value="1"/>
</dbReference>
<keyword evidence="4" id="KW-0067">ATP-binding</keyword>
<dbReference type="Gene3D" id="3.40.50.300">
    <property type="entry name" value="P-loop containing nucleotide triphosphate hydrolases"/>
    <property type="match status" value="1"/>
</dbReference>
<dbReference type="EMBL" id="JACHML010000001">
    <property type="protein sequence ID" value="MBB6391880.1"/>
    <property type="molecule type" value="Genomic_DNA"/>
</dbReference>
<evidence type="ECO:0000313" key="5">
    <source>
        <dbReference type="Proteomes" id="UP000537775"/>
    </source>
</evidence>
<gene>
    <name evidence="4" type="ORF">HD594_002193</name>
</gene>
<evidence type="ECO:0000313" key="4">
    <source>
        <dbReference type="EMBL" id="MBB6391880.1"/>
    </source>
</evidence>
<dbReference type="Gene3D" id="3.40.50.10810">
    <property type="entry name" value="Tandem AAA-ATPase domain"/>
    <property type="match status" value="1"/>
</dbReference>
<dbReference type="CDD" id="cd18793">
    <property type="entry name" value="SF2_C_SNF"/>
    <property type="match status" value="1"/>
</dbReference>
<feature type="domain" description="Helicase C-terminal" evidence="3">
    <location>
        <begin position="822"/>
        <end position="977"/>
    </location>
</feature>
<reference evidence="4 5" key="1">
    <citation type="submission" date="2020-08" db="EMBL/GenBank/DDBJ databases">
        <title>Sequencing the genomes of 1000 actinobacteria strains.</title>
        <authorList>
            <person name="Klenk H.-P."/>
        </authorList>
    </citation>
    <scope>NUCLEOTIDE SEQUENCE [LARGE SCALE GENOMIC DNA]</scope>
    <source>
        <strain evidence="4 5">DSM 12511</strain>
    </source>
</reference>
<proteinExistence type="predicted"/>
<keyword evidence="5" id="KW-1185">Reference proteome</keyword>
<accession>A0A7X0FQJ7</accession>
<dbReference type="InterPro" id="IPR014001">
    <property type="entry name" value="Helicase_ATP-bd"/>
</dbReference>
<dbReference type="PROSITE" id="PS51192">
    <property type="entry name" value="HELICASE_ATP_BIND_1"/>
    <property type="match status" value="1"/>
</dbReference>
<dbReference type="PROSITE" id="PS51194">
    <property type="entry name" value="HELICASE_CTER"/>
    <property type="match status" value="1"/>
</dbReference>
<organism evidence="4 5">
    <name type="scientific">Microbacterium thalassium</name>
    <dbReference type="NCBI Taxonomy" id="362649"/>
    <lineage>
        <taxon>Bacteria</taxon>
        <taxon>Bacillati</taxon>
        <taxon>Actinomycetota</taxon>
        <taxon>Actinomycetes</taxon>
        <taxon>Micrococcales</taxon>
        <taxon>Microbacteriaceae</taxon>
        <taxon>Microbacterium</taxon>
    </lineage>
</organism>
<dbReference type="InterPro" id="IPR001650">
    <property type="entry name" value="Helicase_C-like"/>
</dbReference>
<comment type="caution">
    <text evidence="4">The sequence shown here is derived from an EMBL/GenBank/DDBJ whole genome shotgun (WGS) entry which is preliminary data.</text>
</comment>
<dbReference type="GO" id="GO:0016787">
    <property type="term" value="F:hydrolase activity"/>
    <property type="evidence" value="ECO:0007669"/>
    <property type="project" value="UniProtKB-KW"/>
</dbReference>
<keyword evidence="4" id="KW-0547">Nucleotide-binding</keyword>
<dbReference type="Pfam" id="PF00271">
    <property type="entry name" value="Helicase_C"/>
    <property type="match status" value="1"/>
</dbReference>
<keyword evidence="1" id="KW-0378">Hydrolase</keyword>
<dbReference type="GO" id="GO:0004386">
    <property type="term" value="F:helicase activity"/>
    <property type="evidence" value="ECO:0007669"/>
    <property type="project" value="UniProtKB-KW"/>
</dbReference>
<keyword evidence="4" id="KW-0347">Helicase</keyword>
<dbReference type="AlphaFoldDB" id="A0A7X0FQJ7"/>
<dbReference type="Proteomes" id="UP000537775">
    <property type="component" value="Unassembled WGS sequence"/>
</dbReference>
<feature type="domain" description="Helicase ATP-binding" evidence="2">
    <location>
        <begin position="529"/>
        <end position="691"/>
    </location>
</feature>
<dbReference type="GO" id="GO:0005524">
    <property type="term" value="F:ATP binding"/>
    <property type="evidence" value="ECO:0007669"/>
    <property type="project" value="InterPro"/>
</dbReference>
<dbReference type="InterPro" id="IPR038718">
    <property type="entry name" value="SNF2-like_sf"/>
</dbReference>
<dbReference type="InterPro" id="IPR000330">
    <property type="entry name" value="SNF2_N"/>
</dbReference>
<name>A0A7X0FQJ7_9MICO</name>
<evidence type="ECO:0000259" key="3">
    <source>
        <dbReference type="PROSITE" id="PS51194"/>
    </source>
</evidence>
<dbReference type="InterPro" id="IPR027417">
    <property type="entry name" value="P-loop_NTPase"/>
</dbReference>
<dbReference type="RefSeq" id="WP_246413996.1">
    <property type="nucleotide sequence ID" value="NZ_BAAAJR010000005.1"/>
</dbReference>
<dbReference type="InterPro" id="IPR049730">
    <property type="entry name" value="SNF2/RAD54-like_C"/>
</dbReference>
<evidence type="ECO:0000256" key="1">
    <source>
        <dbReference type="ARBA" id="ARBA00022801"/>
    </source>
</evidence>
<protein>
    <submittedName>
        <fullName evidence="4">Superfamily II DNA or RNA helicase</fullName>
    </submittedName>
</protein>
<dbReference type="SMART" id="SM00487">
    <property type="entry name" value="DEXDc"/>
    <property type="match status" value="1"/>
</dbReference>
<dbReference type="Pfam" id="PF00176">
    <property type="entry name" value="SNF2-rel_dom"/>
    <property type="match status" value="1"/>
</dbReference>
<sequence>MRSDDSATAAWRSVVTPRDVPDEGTPLALGVDLLVRSRDGSPWAPKRLTPATARTARTLPDDIVLGVRPLMPGSAAGSWVKGDVSWDAVRRPGDRFAERPARWFAQLHSIARELRTLSTYSDLADWLVLDTVDSDLLWPHLARARENGVAIVGARPRTRVRLARDADVSVLIDRGADGGYTLTPRVRIDGDDADAARARAIGATGIHVHRFSGAELDLVLAHAELGQTARRLLASPGPVAVPRADAAEFLAGHAARLARRERVAAGDGVTVPDPAPPALAISVTHRAPGDVLVELSWEYAGLGRRGLRAEPGEPDREHAAERALLDELAPLWQHVWDDGPTDALTLRDADAAEFCERVLPALRGVDRVDVVTRGTAPRYHELDGVPEISVTAVESSDPDWFDLGIVVTIDGRRIPFGDLFTALAMRRKRMMLSDGAHFSLAHPALDRLRDLIDDAADVVEWEPGARVSRYQLAVWADFEDLADQAQPAVSWRRTVEGLRDLEAVPATPVPAGVRAELRPYQKHGYDWLTFLWRSRLGGILADDMGLGKTLQALGLIAHMRESGEERPVLVVAPTSVLGTWRDEAARFAPGLRVHVADATRARADVALADAARASDIVVTSYAILRLDESAFADVDWAAAILDEAQAVKNPATRVHRAALALRADAIFALTGTPVENGLADLWALLALTSPGLFPSAPRFRRDYIGPIEDGKVPENAEGGPYRAARLDRLRRRIRPFVLRRTKERVAAELPPKQEQVLHVELSAAHRAVYDTILQRERQKVLGLLPDLDRNRFIVFRSITLLRMLSLAPELVDAGDGRIRSAKLDALVAQLDELAAEGHRALVFSQFTSFLDIVQRRLDADGIASARLDGSTRRRDDVVDGFRRGDAPVFLVSLKAGGVGLTLTEADYVFLLDPWWNPAAEAQAIDRTHRIGQDAPVMVYRLVAAGTIEEKVLALQQRKARLIHAVMDDDDLFARSLTADDVRDLLSP</sequence>
<dbReference type="SUPFAM" id="SSF52540">
    <property type="entry name" value="P-loop containing nucleoside triphosphate hydrolases"/>
    <property type="match status" value="2"/>
</dbReference>
<dbReference type="SMART" id="SM00490">
    <property type="entry name" value="HELICc"/>
    <property type="match status" value="1"/>
</dbReference>